<dbReference type="Pfam" id="PF09743">
    <property type="entry name" value="E3_UFM1_ligase"/>
    <property type="match status" value="1"/>
</dbReference>
<dbReference type="GO" id="GO:0061666">
    <property type="term" value="F:UFM1 ligase activity"/>
    <property type="evidence" value="ECO:0007669"/>
    <property type="project" value="InterPro"/>
</dbReference>
<evidence type="ECO:0000313" key="3">
    <source>
        <dbReference type="EMBL" id="VDD76208.1"/>
    </source>
</evidence>
<dbReference type="STRING" id="53468.A0A0R3U633"/>
<feature type="compositionally biased region" description="Basic and acidic residues" evidence="1">
    <location>
        <begin position="403"/>
        <end position="414"/>
    </location>
</feature>
<dbReference type="OrthoDB" id="10258297at2759"/>
<dbReference type="InterPro" id="IPR056579">
    <property type="entry name" value="Ufl1_N"/>
</dbReference>
<feature type="domain" description="E3 UFM1-protein ligase 1-like N-terminal" evidence="2">
    <location>
        <begin position="6"/>
        <end position="284"/>
    </location>
</feature>
<dbReference type="GO" id="GO:1990592">
    <property type="term" value="P:protein K69-linked ufmylation"/>
    <property type="evidence" value="ECO:0007669"/>
    <property type="project" value="TreeGrafter"/>
</dbReference>
<dbReference type="GO" id="GO:0032434">
    <property type="term" value="P:regulation of proteasomal ubiquitin-dependent protein catabolic process"/>
    <property type="evidence" value="ECO:0007669"/>
    <property type="project" value="TreeGrafter"/>
</dbReference>
<dbReference type="PANTHER" id="PTHR31057:SF0">
    <property type="entry name" value="E3 UFM1-PROTEIN LIGASE 1"/>
    <property type="match status" value="1"/>
</dbReference>
<sequence>MSGWSEIRDLAEKLKSVQSAESANILSHHACVDIVTYLINSGRLQLFRTINGRSLLTNNELNKEIFEELEAHGGHTTILEISKNLDVEYSLIESRVQELVASKSNDFFDETCILVGGDLMTKSFVKSVAEEIRDRLEFRGSMSFVELTRMYNFPPQFIMDIINDYNGVLFNIHKEEDKFYTDSFISKQKAKALGYFSGLITPIAISTCSMKLDIPQKLLINLVEALISSNKLKGSLIAGGKNIYTPLCYSRAQDAYVTAFFKQNRYIEWNIVRHIGIPDPSSYLRSHFPSAIHTKEFTICESTVSQIKELLADGASENQWVDVFHYLPQAFGAQEREWLIGPLLKNTPFVPIHEYRFLCHKDSLLEYVSFFEDFIRERAVVAATDQKQKAASKSAEVNVTLPDDGHSRVTERKGKSGGFGGRAREVKTKNVKKKYLKKAVESDSDNEEASTLACDSYLPREELFSILTSRIAADAPEELVDGIIDKLLPEIYDKFSGLCKSVLLQTSGASRNRDRFLAEKESLVSAILSIQLFERGALAVDDPSLRSQLLRQLIRGDVSTFVNRLCVFLAQNYDVDWPSAVQSNTSSKNRKNKHIQREVEEASSKSPNDLTPVEITAQQRDTLVHLLANLGAGPTKEASGILQHLNACLRASPELPEAVEGLPLDEVFNLCDELAAGHLGVNLSVSLLRGGAAKRKRQDRALALDLAAQTEQQMIAAASAAEADTNSLALVALAAAGLFGHCLAGWPLPVCGKLVPQLSAWIAKKLASPSSNCKSYPAAVKELHASKAGQQLSRVTDLVMHKTRVAEGAEGKEEEEEGKKKLIEQIVLTASRCRQAMQGSVASS</sequence>
<dbReference type="Proteomes" id="UP000267029">
    <property type="component" value="Unassembled WGS sequence"/>
</dbReference>
<dbReference type="EMBL" id="UXSR01000342">
    <property type="protein sequence ID" value="VDD76208.1"/>
    <property type="molecule type" value="Genomic_DNA"/>
</dbReference>
<organism evidence="3 4">
    <name type="scientific">Mesocestoides corti</name>
    <name type="common">Flatworm</name>
    <dbReference type="NCBI Taxonomy" id="53468"/>
    <lineage>
        <taxon>Eukaryota</taxon>
        <taxon>Metazoa</taxon>
        <taxon>Spiralia</taxon>
        <taxon>Lophotrochozoa</taxon>
        <taxon>Platyhelminthes</taxon>
        <taxon>Cestoda</taxon>
        <taxon>Eucestoda</taxon>
        <taxon>Cyclophyllidea</taxon>
        <taxon>Mesocestoididae</taxon>
        <taxon>Mesocestoides</taxon>
    </lineage>
</organism>
<name>A0A0R3U633_MESCO</name>
<keyword evidence="4" id="KW-1185">Reference proteome</keyword>
<feature type="region of interest" description="Disordered" evidence="1">
    <location>
        <begin position="580"/>
        <end position="609"/>
    </location>
</feature>
<protein>
    <submittedName>
        <fullName evidence="5">E3 UFM1-protein ligase 1 homolog</fullName>
    </submittedName>
</protein>
<evidence type="ECO:0000259" key="2">
    <source>
        <dbReference type="Pfam" id="PF09743"/>
    </source>
</evidence>
<evidence type="ECO:0000256" key="1">
    <source>
        <dbReference type="SAM" id="MobiDB-lite"/>
    </source>
</evidence>
<dbReference type="GO" id="GO:0034976">
    <property type="term" value="P:response to endoplasmic reticulum stress"/>
    <property type="evidence" value="ECO:0007669"/>
    <property type="project" value="TreeGrafter"/>
</dbReference>
<accession>A0A0R3U633</accession>
<feature type="region of interest" description="Disordered" evidence="1">
    <location>
        <begin position="394"/>
        <end position="421"/>
    </location>
</feature>
<proteinExistence type="predicted"/>
<evidence type="ECO:0000313" key="4">
    <source>
        <dbReference type="Proteomes" id="UP000267029"/>
    </source>
</evidence>
<evidence type="ECO:0000313" key="5">
    <source>
        <dbReference type="WBParaSite" id="MCU_008024-RA"/>
    </source>
</evidence>
<dbReference type="WBParaSite" id="MCU_008024-RA">
    <property type="protein sequence ID" value="MCU_008024-RA"/>
    <property type="gene ID" value="MCU_008024"/>
</dbReference>
<gene>
    <name evidence="3" type="ORF">MCOS_LOCUS2211</name>
</gene>
<dbReference type="InterPro" id="IPR018611">
    <property type="entry name" value="Ufl1"/>
</dbReference>
<reference evidence="5" key="2">
    <citation type="submission" date="2019-11" db="UniProtKB">
        <authorList>
            <consortium name="WormBaseParasite"/>
        </authorList>
    </citation>
    <scope>IDENTIFICATION</scope>
</reference>
<reference evidence="3 4" key="1">
    <citation type="submission" date="2018-10" db="EMBL/GenBank/DDBJ databases">
        <authorList>
            <consortium name="Pathogen Informatics"/>
        </authorList>
    </citation>
    <scope>NUCLEOTIDE SEQUENCE [LARGE SCALE GENOMIC DNA]</scope>
</reference>
<dbReference type="PANTHER" id="PTHR31057">
    <property type="entry name" value="E3 UFM1-PROTEIN LIGASE 1"/>
    <property type="match status" value="1"/>
</dbReference>
<dbReference type="AlphaFoldDB" id="A0A0R3U633"/>
<dbReference type="GO" id="GO:0005789">
    <property type="term" value="C:endoplasmic reticulum membrane"/>
    <property type="evidence" value="ECO:0007669"/>
    <property type="project" value="TreeGrafter"/>
</dbReference>